<evidence type="ECO:0000256" key="2">
    <source>
        <dbReference type="ARBA" id="ARBA00004177"/>
    </source>
</evidence>
<evidence type="ECO:0000256" key="5">
    <source>
        <dbReference type="ARBA" id="ARBA00022448"/>
    </source>
</evidence>
<dbReference type="GO" id="GO:0031083">
    <property type="term" value="C:BLOC-1 complex"/>
    <property type="evidence" value="ECO:0007669"/>
    <property type="project" value="TreeGrafter"/>
</dbReference>
<evidence type="ECO:0000256" key="6">
    <source>
        <dbReference type="ARBA" id="ARBA00022753"/>
    </source>
</evidence>
<dbReference type="GO" id="GO:0032880">
    <property type="term" value="P:regulation of protein localization"/>
    <property type="evidence" value="ECO:0007669"/>
    <property type="project" value="TreeGrafter"/>
</dbReference>
<reference evidence="10" key="1">
    <citation type="submission" date="2023-03" db="EMBL/GenBank/DDBJ databases">
        <title>Emydomyces testavorans Genome Sequence.</title>
        <authorList>
            <person name="Hoyer L."/>
        </authorList>
    </citation>
    <scope>NUCLEOTIDE SEQUENCE</scope>
    <source>
        <strain evidence="10">16-2883</strain>
    </source>
</reference>
<dbReference type="EMBL" id="CP120627">
    <property type="protein sequence ID" value="WEW54951.1"/>
    <property type="molecule type" value="Genomic_DNA"/>
</dbReference>
<accession>A0AAF0DBM0</accession>
<feature type="domain" description="KxDL" evidence="9">
    <location>
        <begin position="75"/>
        <end position="160"/>
    </location>
</feature>
<dbReference type="GO" id="GO:0005768">
    <property type="term" value="C:endosome"/>
    <property type="evidence" value="ECO:0007669"/>
    <property type="project" value="UniProtKB-SubCell"/>
</dbReference>
<evidence type="ECO:0000256" key="4">
    <source>
        <dbReference type="ARBA" id="ARBA00016207"/>
    </source>
</evidence>
<evidence type="ECO:0000256" key="8">
    <source>
        <dbReference type="SAM" id="MobiDB-lite"/>
    </source>
</evidence>
<keyword evidence="5" id="KW-0813">Transport</keyword>
<keyword evidence="6" id="KW-0967">Endosome</keyword>
<dbReference type="GO" id="GO:0007032">
    <property type="term" value="P:endosome organization"/>
    <property type="evidence" value="ECO:0007669"/>
    <property type="project" value="TreeGrafter"/>
</dbReference>
<dbReference type="Proteomes" id="UP001219355">
    <property type="component" value="Chromosome 1"/>
</dbReference>
<comment type="similarity">
    <text evidence="3">Belongs to the KXD1 family.</text>
</comment>
<dbReference type="Pfam" id="PF10241">
    <property type="entry name" value="KxDL"/>
    <property type="match status" value="1"/>
</dbReference>
<keyword evidence="11" id="KW-1185">Reference proteome</keyword>
<dbReference type="PANTHER" id="PTHR37787">
    <property type="entry name" value="BIOGENESIS OF LYSOSOME-RELATED ORGANELLES COMPLEX 1 SUBUNIT KXD1"/>
    <property type="match status" value="1"/>
</dbReference>
<feature type="region of interest" description="Disordered" evidence="8">
    <location>
        <begin position="1"/>
        <end position="21"/>
    </location>
</feature>
<dbReference type="PANTHER" id="PTHR37787:SF1">
    <property type="entry name" value="BIOGENESIS OF LYSOSOME-RELATED ORGANELLES COMPLEX 1 SUBUNIT KXD1"/>
    <property type="match status" value="1"/>
</dbReference>
<evidence type="ECO:0000256" key="1">
    <source>
        <dbReference type="ARBA" id="ARBA00002069"/>
    </source>
</evidence>
<organism evidence="10 11">
    <name type="scientific">Emydomyces testavorans</name>
    <dbReference type="NCBI Taxonomy" id="2070801"/>
    <lineage>
        <taxon>Eukaryota</taxon>
        <taxon>Fungi</taxon>
        <taxon>Dikarya</taxon>
        <taxon>Ascomycota</taxon>
        <taxon>Pezizomycotina</taxon>
        <taxon>Eurotiomycetes</taxon>
        <taxon>Eurotiomycetidae</taxon>
        <taxon>Onygenales</taxon>
        <taxon>Nannizziopsiaceae</taxon>
        <taxon>Emydomyces</taxon>
    </lineage>
</organism>
<dbReference type="AlphaFoldDB" id="A0AAF0DBM0"/>
<proteinExistence type="inferred from homology"/>
<comment type="function">
    <text evidence="1">Component of the biogenesis of lysosome-related organelles complex-1 (BLOC-1) involved in endosomal cargo sorting.</text>
</comment>
<protein>
    <recommendedName>
        <fullName evidence="4">Biogenesis of lysosome-related organelles complex 1 subunit KXD1</fullName>
    </recommendedName>
    <alternativeName>
        <fullName evidence="7">KxDL homolog</fullName>
    </alternativeName>
</protein>
<dbReference type="InterPro" id="IPR019371">
    <property type="entry name" value="KxDL_dom"/>
</dbReference>
<evidence type="ECO:0000313" key="11">
    <source>
        <dbReference type="Proteomes" id="UP001219355"/>
    </source>
</evidence>
<name>A0AAF0DBM0_9EURO</name>
<dbReference type="InterPro" id="IPR051390">
    <property type="entry name" value="BLOC-1_subunit_KXD1"/>
</dbReference>
<comment type="subcellular location">
    <subcellularLocation>
        <location evidence="2">Endosome</location>
    </subcellularLocation>
</comment>
<sequence length="173" mass="18962">MATAFRPHVNQHNSSLPINMPSKAPAGANYFPISRIAGSPPEISDVSTTTGSASDFDVSSSGYSGVDVIDTLNDRMSNVFDPSRLDKGIAKQTQLSGQLNAKQRELLELQALMQRRIKGARTNFAEGIKAAKETKSDLEWTQKRVSAMKSKAERKLPSEYRTAASKYTFNGDY</sequence>
<evidence type="ECO:0000256" key="3">
    <source>
        <dbReference type="ARBA" id="ARBA00005913"/>
    </source>
</evidence>
<evidence type="ECO:0000313" key="10">
    <source>
        <dbReference type="EMBL" id="WEW54951.1"/>
    </source>
</evidence>
<gene>
    <name evidence="10" type="ORF">PRK78_000378</name>
</gene>
<evidence type="ECO:0000259" key="9">
    <source>
        <dbReference type="Pfam" id="PF10241"/>
    </source>
</evidence>
<evidence type="ECO:0000256" key="7">
    <source>
        <dbReference type="ARBA" id="ARBA00029808"/>
    </source>
</evidence>